<feature type="region of interest" description="Disordered" evidence="1">
    <location>
        <begin position="1"/>
        <end position="35"/>
    </location>
</feature>
<keyword evidence="3" id="KW-1185">Reference proteome</keyword>
<proteinExistence type="predicted"/>
<name>A0A0G3W6D7_9CLOT</name>
<dbReference type="Proteomes" id="UP000035704">
    <property type="component" value="Chromosome"/>
</dbReference>
<dbReference type="AlphaFoldDB" id="A0A0G3W6D7"/>
<gene>
    <name evidence="2" type="ORF">CACET_c07460</name>
</gene>
<feature type="compositionally biased region" description="Polar residues" evidence="1">
    <location>
        <begin position="24"/>
        <end position="35"/>
    </location>
</feature>
<evidence type="ECO:0000313" key="2">
    <source>
        <dbReference type="EMBL" id="AKL94256.1"/>
    </source>
</evidence>
<evidence type="ECO:0000256" key="1">
    <source>
        <dbReference type="SAM" id="MobiDB-lite"/>
    </source>
</evidence>
<dbReference type="KEGG" id="cace:CACET_c07460"/>
<organism evidence="2 3">
    <name type="scientific">Clostridium aceticum</name>
    <dbReference type="NCBI Taxonomy" id="84022"/>
    <lineage>
        <taxon>Bacteria</taxon>
        <taxon>Bacillati</taxon>
        <taxon>Bacillota</taxon>
        <taxon>Clostridia</taxon>
        <taxon>Eubacteriales</taxon>
        <taxon>Clostridiaceae</taxon>
        <taxon>Clostridium</taxon>
    </lineage>
</organism>
<accession>A0A0G3W6D7</accession>
<dbReference type="PATRIC" id="fig|84022.6.peg.759"/>
<dbReference type="EMBL" id="CP009687">
    <property type="protein sequence ID" value="AKL94256.1"/>
    <property type="molecule type" value="Genomic_DNA"/>
</dbReference>
<sequence>MDSIPDGSQEPCLESKETSIRGEFSTTLSGGTSLE</sequence>
<reference evidence="2 3" key="1">
    <citation type="submission" date="2014-10" db="EMBL/GenBank/DDBJ databases">
        <title>Genome sequence of Clostridium aceticum DSM 1496.</title>
        <authorList>
            <person name="Poehlein A."/>
            <person name="Schiel-Bengelsdorf B."/>
            <person name="Gottschalk G."/>
            <person name="Duerre P."/>
            <person name="Daniel R."/>
        </authorList>
    </citation>
    <scope>NUCLEOTIDE SEQUENCE [LARGE SCALE GENOMIC DNA]</scope>
    <source>
        <strain evidence="2 3">DSM 1496</strain>
    </source>
</reference>
<dbReference type="STRING" id="84022.CACET_c07460"/>
<evidence type="ECO:0000313" key="3">
    <source>
        <dbReference type="Proteomes" id="UP000035704"/>
    </source>
</evidence>
<protein>
    <submittedName>
        <fullName evidence="2">Uncharacterized protein</fullName>
    </submittedName>
</protein>